<evidence type="ECO:0000313" key="2">
    <source>
        <dbReference type="Proteomes" id="UP001500469"/>
    </source>
</evidence>
<organism evidence="1 2">
    <name type="scientific">Algoriphagus jejuensis</name>
    <dbReference type="NCBI Taxonomy" id="419934"/>
    <lineage>
        <taxon>Bacteria</taxon>
        <taxon>Pseudomonadati</taxon>
        <taxon>Bacteroidota</taxon>
        <taxon>Cytophagia</taxon>
        <taxon>Cytophagales</taxon>
        <taxon>Cyclobacteriaceae</taxon>
        <taxon>Algoriphagus</taxon>
    </lineage>
</organism>
<proteinExistence type="predicted"/>
<comment type="caution">
    <text evidence="1">The sequence shown here is derived from an EMBL/GenBank/DDBJ whole genome shotgun (WGS) entry which is preliminary data.</text>
</comment>
<accession>A0ABN1MY25</accession>
<sequence>MPLIVTNFSSEIGELAGSAAAERRVPVSCPQTVKPQKKQKVKNSEVSWEKGRRCIEVVDWDLLKD</sequence>
<dbReference type="Proteomes" id="UP001500469">
    <property type="component" value="Unassembled WGS sequence"/>
</dbReference>
<evidence type="ECO:0000313" key="1">
    <source>
        <dbReference type="EMBL" id="GAA0878359.1"/>
    </source>
</evidence>
<reference evidence="1 2" key="1">
    <citation type="journal article" date="2019" name="Int. J. Syst. Evol. Microbiol.">
        <title>The Global Catalogue of Microorganisms (GCM) 10K type strain sequencing project: providing services to taxonomists for standard genome sequencing and annotation.</title>
        <authorList>
            <consortium name="The Broad Institute Genomics Platform"/>
            <consortium name="The Broad Institute Genome Sequencing Center for Infectious Disease"/>
            <person name="Wu L."/>
            <person name="Ma J."/>
        </authorList>
    </citation>
    <scope>NUCLEOTIDE SEQUENCE [LARGE SCALE GENOMIC DNA]</scope>
    <source>
        <strain evidence="1 2">JCM 16112</strain>
    </source>
</reference>
<keyword evidence="2" id="KW-1185">Reference proteome</keyword>
<dbReference type="EMBL" id="BAAAFI010000005">
    <property type="protein sequence ID" value="GAA0878359.1"/>
    <property type="molecule type" value="Genomic_DNA"/>
</dbReference>
<gene>
    <name evidence="1" type="ORF">GCM10009119_13270</name>
</gene>
<name>A0ABN1MY25_9BACT</name>
<protein>
    <submittedName>
        <fullName evidence="1">Uncharacterized protein</fullName>
    </submittedName>
</protein>